<dbReference type="PANTHER" id="PTHR35147">
    <property type="entry name" value="CHEMORECEPTOR GLUTAMINE DEAMIDASE CHED-RELATED"/>
    <property type="match status" value="1"/>
</dbReference>
<dbReference type="Pfam" id="PF03975">
    <property type="entry name" value="CheD"/>
    <property type="match status" value="1"/>
</dbReference>
<evidence type="ECO:0000256" key="1">
    <source>
        <dbReference type="ARBA" id="ARBA00022500"/>
    </source>
</evidence>
<dbReference type="Gene3D" id="3.30.1330.200">
    <property type="match status" value="1"/>
</dbReference>
<comment type="similarity">
    <text evidence="3">Belongs to the CheD family.</text>
</comment>
<keyword evidence="2 3" id="KW-0378">Hydrolase</keyword>
<evidence type="ECO:0000313" key="4">
    <source>
        <dbReference type="EMBL" id="MDE1462929.1"/>
    </source>
</evidence>
<protein>
    <recommendedName>
        <fullName evidence="3">Probable chemoreceptor glutamine deamidase CheD</fullName>
        <ecNumber evidence="3">3.5.1.44</ecNumber>
    </recommendedName>
</protein>
<comment type="catalytic activity">
    <reaction evidence="3">
        <text>L-glutaminyl-[protein] + H2O = L-glutamyl-[protein] + NH4(+)</text>
        <dbReference type="Rhea" id="RHEA:16441"/>
        <dbReference type="Rhea" id="RHEA-COMP:10207"/>
        <dbReference type="Rhea" id="RHEA-COMP:10208"/>
        <dbReference type="ChEBI" id="CHEBI:15377"/>
        <dbReference type="ChEBI" id="CHEBI:28938"/>
        <dbReference type="ChEBI" id="CHEBI:29973"/>
        <dbReference type="ChEBI" id="CHEBI:30011"/>
        <dbReference type="EC" id="3.5.1.44"/>
    </reaction>
</comment>
<dbReference type="InterPro" id="IPR038592">
    <property type="entry name" value="CheD-like_sf"/>
</dbReference>
<comment type="function">
    <text evidence="3">Probably deamidates glutamine residues to glutamate on methyl-accepting chemotaxis receptors (MCPs), playing an important role in chemotaxis.</text>
</comment>
<gene>
    <name evidence="3" type="primary">cheD</name>
    <name evidence="4" type="ORF">ORQ98_13215</name>
</gene>
<keyword evidence="5" id="KW-1185">Reference proteome</keyword>
<dbReference type="Proteomes" id="UP001528823">
    <property type="component" value="Unassembled WGS sequence"/>
</dbReference>
<dbReference type="EC" id="3.5.1.44" evidence="3"/>
<evidence type="ECO:0000256" key="3">
    <source>
        <dbReference type="HAMAP-Rule" id="MF_01440"/>
    </source>
</evidence>
<dbReference type="InterPro" id="IPR011324">
    <property type="entry name" value="Cytotoxic_necrot_fac-like_cat"/>
</dbReference>
<accession>A0ABT5UCY6</accession>
<organism evidence="4 5">
    <name type="scientific">Spartinivicinus poritis</name>
    <dbReference type="NCBI Taxonomy" id="2994640"/>
    <lineage>
        <taxon>Bacteria</taxon>
        <taxon>Pseudomonadati</taxon>
        <taxon>Pseudomonadota</taxon>
        <taxon>Gammaproteobacteria</taxon>
        <taxon>Oceanospirillales</taxon>
        <taxon>Zooshikellaceae</taxon>
        <taxon>Spartinivicinus</taxon>
    </lineage>
</organism>
<dbReference type="RefSeq" id="WP_274689279.1">
    <property type="nucleotide sequence ID" value="NZ_JAPMOU010000015.1"/>
</dbReference>
<dbReference type="InterPro" id="IPR005659">
    <property type="entry name" value="Chemorcpt_Glu_NH3ase_CheD"/>
</dbReference>
<reference evidence="4 5" key="1">
    <citation type="submission" date="2022-11" db="EMBL/GenBank/DDBJ databases">
        <title>Spartinivicinus poritis sp. nov., isolated from scleractinian coral Porites lutea.</title>
        <authorList>
            <person name="Zhang G."/>
            <person name="Cai L."/>
            <person name="Wei Q."/>
        </authorList>
    </citation>
    <scope>NUCLEOTIDE SEQUENCE [LARGE SCALE GENOMIC DNA]</scope>
    <source>
        <strain evidence="4 5">A2-2</strain>
    </source>
</reference>
<dbReference type="SUPFAM" id="SSF64438">
    <property type="entry name" value="CNF1/YfiH-like putative cysteine hydrolases"/>
    <property type="match status" value="1"/>
</dbReference>
<dbReference type="PANTHER" id="PTHR35147:SF2">
    <property type="entry name" value="CHEMORECEPTOR GLUTAMINE DEAMIDASE CHED-RELATED"/>
    <property type="match status" value="1"/>
</dbReference>
<name>A0ABT5UCY6_9GAMM</name>
<sequence length="185" mass="20471">MVVERSTPNPLKNMDCQEASEVKIIKLLPGEVYGSSEHEEIVTIIGSCVATCLWDPIAKVGGMNHFMLPEAKKQIKLSSANVNQSSVRVLMGRYGNFAMFYLIETLLKKGAHLHNLQAKLFGGAKMIEHMSDIGKINAEFAISYLKEAEIPIIASHLFGSNARKIAFESRTGVVKVRELSSVYQM</sequence>
<proteinExistence type="inferred from homology"/>
<dbReference type="EMBL" id="JAPMOU010000015">
    <property type="protein sequence ID" value="MDE1462929.1"/>
    <property type="molecule type" value="Genomic_DNA"/>
</dbReference>
<comment type="caution">
    <text evidence="4">The sequence shown here is derived from an EMBL/GenBank/DDBJ whole genome shotgun (WGS) entry which is preliminary data.</text>
</comment>
<dbReference type="CDD" id="cd16352">
    <property type="entry name" value="CheD"/>
    <property type="match status" value="1"/>
</dbReference>
<evidence type="ECO:0000256" key="2">
    <source>
        <dbReference type="ARBA" id="ARBA00022801"/>
    </source>
</evidence>
<evidence type="ECO:0000313" key="5">
    <source>
        <dbReference type="Proteomes" id="UP001528823"/>
    </source>
</evidence>
<dbReference type="HAMAP" id="MF_01440">
    <property type="entry name" value="CheD"/>
    <property type="match status" value="1"/>
</dbReference>
<keyword evidence="1 3" id="KW-0145">Chemotaxis</keyword>